<evidence type="ECO:0008006" key="3">
    <source>
        <dbReference type="Google" id="ProtNLM"/>
    </source>
</evidence>
<reference evidence="2" key="1">
    <citation type="submission" date="2020-06" db="EMBL/GenBank/DDBJ databases">
        <title>A chromosome-scale genome assembly of Talaromyces rugulosus W13939.</title>
        <authorList>
            <person name="Wang B."/>
            <person name="Guo L."/>
            <person name="Ye K."/>
            <person name="Wang L."/>
        </authorList>
    </citation>
    <scope>NUCLEOTIDE SEQUENCE [LARGE SCALE GENOMIC DNA]</scope>
    <source>
        <strain evidence="2">W13939</strain>
    </source>
</reference>
<gene>
    <name evidence="1" type="ORF">TRUGW13939_09249</name>
</gene>
<dbReference type="RefSeq" id="XP_035348267.1">
    <property type="nucleotide sequence ID" value="XM_035492374.1"/>
</dbReference>
<keyword evidence="2" id="KW-1185">Reference proteome</keyword>
<protein>
    <recommendedName>
        <fullName evidence="3">BTB domain-containing protein</fullName>
    </recommendedName>
</protein>
<dbReference type="OrthoDB" id="5326346at2759"/>
<organism evidence="1 2">
    <name type="scientific">Talaromyces rugulosus</name>
    <name type="common">Penicillium rugulosum</name>
    <dbReference type="NCBI Taxonomy" id="121627"/>
    <lineage>
        <taxon>Eukaryota</taxon>
        <taxon>Fungi</taxon>
        <taxon>Dikarya</taxon>
        <taxon>Ascomycota</taxon>
        <taxon>Pezizomycotina</taxon>
        <taxon>Eurotiomycetes</taxon>
        <taxon>Eurotiomycetidae</taxon>
        <taxon>Eurotiales</taxon>
        <taxon>Trichocomaceae</taxon>
        <taxon>Talaromyces</taxon>
        <taxon>Talaromyces sect. Islandici</taxon>
    </lineage>
</organism>
<dbReference type="GeneID" id="55996733"/>
<evidence type="ECO:0000313" key="1">
    <source>
        <dbReference type="EMBL" id="QKX62093.1"/>
    </source>
</evidence>
<accession>A0A7H8RC58</accession>
<dbReference type="AlphaFoldDB" id="A0A7H8RC58"/>
<dbReference type="KEGG" id="trg:TRUGW13939_09249"/>
<evidence type="ECO:0000313" key="2">
    <source>
        <dbReference type="Proteomes" id="UP000509510"/>
    </source>
</evidence>
<proteinExistence type="predicted"/>
<sequence length="358" mass="41033">MLNNFVRVSLSELYSTEVDYDLTHMGESLIVLQNPCTEFASGSPSRPASIEALEGDTRQVVYRVSLHCLAQASSCVRSIFYRVSDPFTYDGQSGARLDISQEWDPAALLVILRIAHFRFDDIPVVIPDVYFLGKLVVIADYLDCLEILTPFAERWILYLKGPWNLGSATLPDDYHIPRHFADATSVREATIWVYMCWRLALDEPLKKATISLVANAKGRIDNLGLPFKASLLDKLDNAREERLQQFFGQIDKTLSNLDNFQDDEARDNQGRQFHRAFLFHIAWKDYVWRCPGQRPYRGESLKENLLSFWAKRKEMMTDAQMESLPLSDEVEDYLLDMYASVDGLGDFEGLDIWECISV</sequence>
<dbReference type="EMBL" id="CP055902">
    <property type="protein sequence ID" value="QKX62093.1"/>
    <property type="molecule type" value="Genomic_DNA"/>
</dbReference>
<dbReference type="Proteomes" id="UP000509510">
    <property type="component" value="Chromosome V"/>
</dbReference>
<name>A0A7H8RC58_TALRU</name>